<feature type="compositionally biased region" description="Basic and acidic residues" evidence="9">
    <location>
        <begin position="412"/>
        <end position="428"/>
    </location>
</feature>
<keyword evidence="8" id="KW-0175">Coiled coil</keyword>
<feature type="region of interest" description="Disordered" evidence="9">
    <location>
        <begin position="4032"/>
        <end position="4061"/>
    </location>
</feature>
<dbReference type="Proteomes" id="UP001195483">
    <property type="component" value="Unassembled WGS sequence"/>
</dbReference>
<keyword evidence="12" id="KW-1185">Reference proteome</keyword>
<dbReference type="InterPro" id="IPR003126">
    <property type="entry name" value="Znf_UBR"/>
</dbReference>
<evidence type="ECO:0000256" key="3">
    <source>
        <dbReference type="ARBA" id="ARBA00022771"/>
    </source>
</evidence>
<dbReference type="InterPro" id="IPR025704">
    <property type="entry name" value="E3_Ub_ligase_UBR4_C"/>
</dbReference>
<feature type="region of interest" description="Disordered" evidence="9">
    <location>
        <begin position="4101"/>
        <end position="4122"/>
    </location>
</feature>
<dbReference type="PANTHER" id="PTHR21725:SF1">
    <property type="entry name" value="E3 UBIQUITIN-PROTEIN LIGASE UBR4"/>
    <property type="match status" value="1"/>
</dbReference>
<feature type="region of interest" description="Disordered" evidence="9">
    <location>
        <begin position="2736"/>
        <end position="2794"/>
    </location>
</feature>
<feature type="compositionally biased region" description="Polar residues" evidence="9">
    <location>
        <begin position="2771"/>
        <end position="2781"/>
    </location>
</feature>
<evidence type="ECO:0000256" key="7">
    <source>
        <dbReference type="PROSITE-ProRule" id="PRU01388"/>
    </source>
</evidence>
<keyword evidence="3 7" id="KW-0863">Zinc-finger</keyword>
<keyword evidence="2" id="KW-0479">Metal-binding</keyword>
<accession>A0AAE0T7I6</accession>
<feature type="region of interest" description="UBR4 E3 catalytic module" evidence="7">
    <location>
        <begin position="4754"/>
        <end position="5219"/>
    </location>
</feature>
<sequence>MKMATSPGLTWSISVKPLLSASYSSFSKSVVTEFCEAIISSEKDILQHEDIHEPFYSSFVALASHFLSASAGEVSKPALSTVTNSCGVLLKFLLNRLQNPNESSTISPKYLMILMKGLCSGQSSLPKADVVTFTAMLKSSTHPPSIRDVDSETDELEPKEPKRTRLDIETNIFDHMTAVFDELQPMSPAKQELSTEQITPDGDITIIHITDVSEEMKVAFGKRNLNHLIQQGGGNILLDVCLNLPFLIRYIQRYQEAVSGSNFMMPSTLSEALTTRNSFQSLLNDISIVWRVFSMPVLEPLSVKRLDKIVLITMSCLYASVSVATANTVISLASATPTKSTTAMGKEEDMDNYATSIVQKSLEIYNNIVEVIHHSTRAGGNAAQNVDLLASWLLLKGLQGILTLTPSMVLERRDSKSRAQETQAKGREGQGNNRPTSGRSSYHGLGFLSIALARHALQLLNNLFDDLQMEGPVPVLQGMTGPAKPGMDVTILAPLSAWKKVQKLLSAISIPELIFTFVPTAFKKACLLRRMKQGAETTETSSSCASDSNTFYEDDFSSSEESSDDEDEGYEPILGQWMEDVLSPSDNKDNTPPPPLPPRLERENGSKRSRKISSSDSPSLIPDKKEPEGFVSIAANYLNYLNMYFISSTDPELRNFFKQSLTEDHMASLAQLIRDMDKECAKLASDKVFEELSVALAKFNHGLVATGCLDETIQDVLLTQLGVYPLSIDPWPMTVYPRTLAVLAEVLLLKQQQERESKQLKSQSEAAIINIWVRFLTTLKSNIQSPETKPEQIEDVNVEHLQLLLFLFHSLPLKQKKTLLIQLAQNFIHVAQLDKQQMETTVPLSLCRLMLVFDYLLHYFYDPPANLVEQVQWNLFTVFTLGPSIEQDKSINHCIFFGCPEVEDNFRKNLTPQDESEGGILKPRFYKLAQTDVSSQDAPKVDGLACSFLLASSECLDYNKLYDACITLLMAGLRCDKTQDKLSIMDSSVVEYNFLITWRLLACLPPSVKYLKSLETGDPSLLGEPHLLHTLRWAPRLGEKVFTSWIKDCLVKQGLTTQQAETLLCSANSAVNNIQFDTKLAKCFLQQQIRQIENLTMKYQDIVSPAHLPGIASVLLMDVLIAKVHVSLDDTFTKAMAEIDPHKTMDVAQELIPASLRLVEACTVYLRSCILSQLNVMDEEVITPRRLQAFSTVMSIASSSASKISFLGITVLKALPGPIKSTVEAWGTSNTNGFPTQGSWRSAYSTDIIPVESYIDASLKTHIGTLSAHGLFTIQSSMKQLLKSLCKFVSDLVTWCPDTDCSKEMVRVMFPMLLDVSTEYLTETVSMSLEKFLGPSDGEDFLEKMYVHVLTVCHSLVVDFSDTESGLEEKILLDCLQFMESHIEKSAARKAFEKFYTETEDLNKVLLSSAKENLTPQFASKTLKFFIKLLQLADKHPNEKGYTALCKSLSNLANVDQAILKSWLSKMINIPKDAEEEVVKENRQLLQTFAMHLVKEKSPVDETVCHAILSALIPIAENMLSTNGESGGFPELMVVMDTLAGVGQGTSHLILFRAATIWLQFCKDQIIKKDVLEKVMQNSKSGKNLFDTLCCLLSYIGEILGSLKTSREESGNVSPLMDVELPGIQDGDNDWTEELTHEDDDSGVEDSDEESLNNKLCTFTITQKEFMNQHWYHCHTCKMVDGVGVCTVCAKVCHKDHDLTYAKFGSFFCDCGAKEEGLCKALAKRIPQSGIDSNENLGTPSPFSMETVLPSSLRRRLSSPGHVMKSGDKANEQVNKTRESLSQQVESYRSELMAILESSDTVQTILEMLESILPSFTENYHNLSPTGSNLRAKKALEELHTKPKQTEMTDQLMTVTLGSQEGAFENVRMNYSGDQGQQIRQLINAHMLRRVAMCVLASPQGKRQHLAVSHEKGKITILQLSALLKQADSSKKKLTLTRLASAPIPFTVLSITGNPCNEDFLAVCGLKDCHVLTFTSTGSVADHLVLHPTLATGNFIIKAIWLPGTQTELAIVTADFVKIYNLSLDAISPQYYFLLPSGKIRDATFVITEEGHHIVLMSSSGYIYAETMEDSSSAVHGPFYITNVLEVKHADLKDVNNQVAGGGVSVYYSHALQLLFFSYSQGKSFAAAVAKDLSKANTLFSVSFKSANGGSKGGNSGQPLVQWSEVPGHTGLLYCMTQASNNPVVLMVRPDAILMQEIKVVPAKAKIQDVVAIRHAASNSDQQRTTMILLCEDGSLRIYMANVENTNYWLSPYLQPQSPISVLRPVKKKKTTKSGRPTGTVSFPVDFFEHCQQSNDVEFGGNDILQVYNIQQVKHRLNTTGMYIASAKPAGFNIEISNTSTSTVMVGVRVFVGSPTLERSPSYLEVFGRSTRVTNLTRSRWYDLPFTREESLTADKKFTLFVGASGDPAGFTMVDSIRVYTKTKEAFGWPEESDEFQELSAAVPKVPPATGASAAAIETTPVTVTIVPFPLTSADKLLGSALEVLDGAFAATPQEEKEPMRHKALELATSLLMLPTPASVQKHTHSLLASLYPSREAYHNHKDQAQLSHVMECLSRDDQSLDVEAFQRLVVTARSIALSRAPNLVRFAESGDQQKEVLEVTDVESVKQKDEGVVEEVKSPDSSQDTVSMSLTDMSPRECCHFVTQLMETFWRLLVTRPPNPMLAPVCLPGLNHVDTTVGAIVEIIHSFTLCDIENINLASKHYIKLLLNPDTTVSFACKQALIRCLRPRQRTKRVFIPSPPHCSSPGAGGEEEEEEEEEEEDQNKGDKPDSTTVQSVSISEQAEVEGEQDLEQYEIVENNEPIVIEPSESRRSRIPLEVLLGSGGNFPALMDIPPDADDETMVELAIALSLQDQPGSGRLQGLRLREQAQNVVSFEEGHLSDTTASAPGSDDEVGSNAATDGSTLRTSPAEHGGSAGSESAGSAEESGDHSASGRSSTYGDRDRESGMTGARSETSSLGMPSSSLPHDGEGQEMTDGEQDTSARLHSLRLSLLDRMLGNIPKISDLGGVQAIPFMQVLLMLTSDLDSEDDKDRAALDALLITLLKELDLKGKDLDDVACRSKHYEVKLVYLRLVSVLLSRTKAGTKPSNKSSSFISNSTARALLSNDAIDYCLKILKKLLTYWKNYNPAEKETAPLPGQLLKSHPSTPPPDMSPFFLRQYVKGHANDIFEDYPQLLTEMVLRLPYQLKKLADSVTDVPAAHFDQAWLAALAEYTMTQQTPFVKRQVRKLLLFICGSKEKYRSLRDLHAIESSLQAVMELCKKGGLDTSDVTPHGVVLPYDTLLTLIEHLKECSDIASQRPVNWQLYCQDHPGVLPYLVKASIVLDEGVAHTLLQLLQCALCGTKGGSSQEQGAGNSPAKDKKDKEKDKDKDKNEDSDDGTKHDETLCINLVQLLNKVLDHSLLTKFIRTFLLESNSTAIRWQAHSLIYQIYKNSNLSEVEALLELMWSLWQELPKYGRKTAQFVDLLGYFVLKTPQTSEKKTKEYLEKAVLVLREENQILASHPNAQIYNMLQGLVDFDGYYLESDPCLVCNNPEVPYTSLKLSAIKVDSKFTTTTQIVKLVGSHTISKITLRITDLKRTKMVRIMNIYYNNRTVQAVVELKNRPGLWHKARRVTLTAGQTDVKVEFPIPIVACNLMIEYAEFFDNLQATSETLQCPRCSASVPANPGVCGNCGENVFQCHKCRAINYDEKDPFLCNACGFCKYAKFDFTLTAKPCCAVDPIENEDDRKKAISTINALLEKADRIYRQLQLHRPALENLMIQVAEHSMEKREDGVVTGSGSSAPSSTVNKAIQQLALKYSGECKASFDELSKIIQKVLACRRELVDYDRQQREVVAASSSPITSPREHPFKAVEVIPCKKDRPESESVRPRKCFGCASATVQHCITLLRALTTNTNLRQIICSQGMIQELIDYNLRHGTLQVRSEVRSLLCLLTRDSRRGTEEMNNLIMTRIAAAVKGHLSNPDLGSSVRHEILLLANSLQQDDSCWELRVRCVVRLFLMGMQMTHPAIMDSITLPCLRILQQLVKTDISTPPAAATAPADPNANKKTKEDENKPTEVTELSPLSSLSSELHLNCKQWLAGDPKYSYQNWKKLLPKHKQDIEQSKEEKEEGKKEEERKEEGKKAVRSRYLMEKYGIRWHYKLWKTPAVKLKLTQTTWLQQAMFSASSRSARVTACSIIESIAQVPTRRKEVIDMLTRCLDLVGKSGECANEFLMLYRNLISPVQWKYYLAIKGVMLHLGDLIIKEVEHLQYLEETTLNSDLAQGFALKALVELLSTFVEEEKIKQHFKNKLVGYVLNGYLSLKKLLVQRTKLIDDTQDKLLELLEELTSGTESETREFMQVCVKTIQKYPKDDYVSPVFIFERLCSIIYPEENDIGEFFMILEKDPQQEDFLQGRMLGNPYSSNEPGLGPLMRDVKNKICQDCELVALLEDDTGMELLVNKKIISLDLEVKEVYRKIWAQDHGEGEPMQIIYRMRGLLGDATEDMVNSLESKSEEDVDKEEVFHMAAVLGEGDGLKAMLDRLVSIRDLVLGKPLMLVLLKLLSFTVNVKANRLELIKPELNTINVMLGALNLALWSEQESGSASGGTKGQTITEQVLQIMEVILLEASSQSPELYTKFSKHCGDKDQLMMLLERINSPFVRTNNNVLQGLMRLIPFLAFGEEDKMLTLINHFKPYMDFDKFDLEHTQDEKVHLDCFCSIAGAIESNANGILLKDMMVEHGIVRQAVDYIQTHSPEVKTLLATDSDNWKEFLGKPSLNYVLRLLTGICSGHNDTQTMIGGSLIQILHKLEQVSSDRHIGTMAENLLEALRENENIKEKIEEVRQQTKAEKKRLAMAVRKKQLGALGMKTNEKGQVTVQSSVLKQMEELKDETGLTCCICREGYRYQPQKVLAIYTYTKRVNLDEYENKQRKTVGYCTVSHFNVIHVDCHTAAVRHARGREEWESAALQNANTKCNGLLPLWGPQVQESAFATCLARHNTYLQECTGVRDPSYPFTIQDIKMLLWRFCEEKSFSDESGGGGRQSNMHLMPFMMHMALYVINTTRSVAREEKNLSTFLESPKEKWIETSFETEGVLYWCSMALHIMPPEKWKEHRLRFFEQILVMAHTRSVNPNGTKTVSDKAVKEYSVYKPYLVFLGLINAIYSKVLKKVTVDGDGGWSKALAEYIRNNDRPIIEAFDHVLNMYEEEMLLCESIAEFLDVIGLLEEVPEPDKFVTQLLTSLP</sequence>
<feature type="compositionally biased region" description="Low complexity" evidence="9">
    <location>
        <begin position="612"/>
        <end position="621"/>
    </location>
</feature>
<feature type="region of interest" description="Disordered" evidence="9">
    <location>
        <begin position="3345"/>
        <end position="3380"/>
    </location>
</feature>
<comment type="similarity">
    <text evidence="1 7">Belongs to the UBR4 family.</text>
</comment>
<feature type="compositionally biased region" description="Low complexity" evidence="9">
    <location>
        <begin position="2910"/>
        <end position="2934"/>
    </location>
</feature>
<feature type="compositionally biased region" description="Basic and acidic residues" evidence="9">
    <location>
        <begin position="3358"/>
        <end position="3380"/>
    </location>
</feature>
<proteinExistence type="inferred from homology"/>
<feature type="compositionally biased region" description="Acidic residues" evidence="9">
    <location>
        <begin position="1627"/>
        <end position="1649"/>
    </location>
</feature>
<dbReference type="Pfam" id="PF19423">
    <property type="entry name" value="E3_UBR4_N"/>
    <property type="match status" value="1"/>
</dbReference>
<feature type="region of interest" description="Disordered" evidence="9">
    <location>
        <begin position="1608"/>
        <end position="1649"/>
    </location>
</feature>
<reference evidence="11" key="1">
    <citation type="journal article" date="2021" name="Genome Biol. Evol.">
        <title>A High-Quality Reference Genome for a Parasitic Bivalve with Doubly Uniparental Inheritance (Bivalvia: Unionida).</title>
        <authorList>
            <person name="Smith C.H."/>
        </authorList>
    </citation>
    <scope>NUCLEOTIDE SEQUENCE</scope>
    <source>
        <strain evidence="11">CHS0354</strain>
    </source>
</reference>
<keyword evidence="4" id="KW-0862">Zinc</keyword>
<feature type="compositionally biased region" description="Acidic residues" evidence="9">
    <location>
        <begin position="2783"/>
        <end position="2794"/>
    </location>
</feature>
<feature type="compositionally biased region" description="Low complexity" evidence="9">
    <location>
        <begin position="537"/>
        <end position="550"/>
    </location>
</feature>
<feature type="compositionally biased region" description="Polar residues" evidence="9">
    <location>
        <begin position="2620"/>
        <end position="2629"/>
    </location>
</feature>
<dbReference type="Pfam" id="PF13764">
    <property type="entry name" value="E3_UbLigase_R4"/>
    <property type="match status" value="1"/>
</dbReference>
<dbReference type="Pfam" id="PF02207">
    <property type="entry name" value="zf-UBR"/>
    <property type="match status" value="1"/>
</dbReference>
<dbReference type="PROSITE" id="PS52043">
    <property type="entry name" value="UBR4_E3"/>
    <property type="match status" value="1"/>
</dbReference>
<evidence type="ECO:0000313" key="11">
    <source>
        <dbReference type="EMBL" id="KAK3605285.1"/>
    </source>
</evidence>
<evidence type="ECO:0000259" key="10">
    <source>
        <dbReference type="PROSITE" id="PS51157"/>
    </source>
</evidence>
<dbReference type="InterPro" id="IPR045841">
    <property type="entry name" value="E3_UBR4_N"/>
</dbReference>
<dbReference type="InterPro" id="IPR036322">
    <property type="entry name" value="WD40_repeat_dom_sf"/>
</dbReference>
<dbReference type="PROSITE" id="PS51157">
    <property type="entry name" value="ZF_UBR"/>
    <property type="match status" value="1"/>
</dbReference>
<dbReference type="GO" id="GO:0005516">
    <property type="term" value="F:calmodulin binding"/>
    <property type="evidence" value="ECO:0007669"/>
    <property type="project" value="UniProtKB-KW"/>
</dbReference>
<feature type="region of interest" description="Disordered" evidence="9">
    <location>
        <begin position="140"/>
        <end position="160"/>
    </location>
</feature>
<feature type="compositionally biased region" description="Polar residues" evidence="9">
    <location>
        <begin position="2952"/>
        <end position="2965"/>
    </location>
</feature>
<organism evidence="11 12">
    <name type="scientific">Potamilus streckersoni</name>
    <dbReference type="NCBI Taxonomy" id="2493646"/>
    <lineage>
        <taxon>Eukaryota</taxon>
        <taxon>Metazoa</taxon>
        <taxon>Spiralia</taxon>
        <taxon>Lophotrochozoa</taxon>
        <taxon>Mollusca</taxon>
        <taxon>Bivalvia</taxon>
        <taxon>Autobranchia</taxon>
        <taxon>Heteroconchia</taxon>
        <taxon>Palaeoheterodonta</taxon>
        <taxon>Unionida</taxon>
        <taxon>Unionoidea</taxon>
        <taxon>Unionidae</taxon>
        <taxon>Ambleminae</taxon>
        <taxon>Lampsilini</taxon>
        <taxon>Potamilus</taxon>
    </lineage>
</organism>
<evidence type="ECO:0000256" key="2">
    <source>
        <dbReference type="ARBA" id="ARBA00022723"/>
    </source>
</evidence>
<evidence type="ECO:0000256" key="4">
    <source>
        <dbReference type="ARBA" id="ARBA00022833"/>
    </source>
</evidence>
<feature type="compositionally biased region" description="Acidic residues" evidence="9">
    <location>
        <begin position="2750"/>
        <end position="2762"/>
    </location>
</feature>
<dbReference type="InterPro" id="IPR056530">
    <property type="entry name" value="UBR4-like_dom"/>
</dbReference>
<name>A0AAE0T7I6_9BIVA</name>
<dbReference type="InterPro" id="IPR016024">
    <property type="entry name" value="ARM-type_fold"/>
</dbReference>
<dbReference type="InterPro" id="IPR045189">
    <property type="entry name" value="UBR4-like"/>
</dbReference>
<dbReference type="InterPro" id="IPR047509">
    <property type="entry name" value="UBR4-like_UBR-box"/>
</dbReference>
<feature type="compositionally biased region" description="Basic and acidic residues" evidence="9">
    <location>
        <begin position="145"/>
        <end position="160"/>
    </location>
</feature>
<feature type="coiled-coil region" evidence="8">
    <location>
        <begin position="4801"/>
        <end position="4835"/>
    </location>
</feature>
<evidence type="ECO:0000256" key="8">
    <source>
        <dbReference type="SAM" id="Coils"/>
    </source>
</evidence>
<protein>
    <recommendedName>
        <fullName evidence="10">UBR-type domain-containing protein</fullName>
    </recommendedName>
</protein>
<feature type="domain" description="UBR-type" evidence="10">
    <location>
        <begin position="1655"/>
        <end position="1724"/>
    </location>
</feature>
<comment type="caution">
    <text evidence="11">The sequence shown here is derived from an EMBL/GenBank/DDBJ whole genome shotgun (WGS) entry which is preliminary data.</text>
</comment>
<dbReference type="PANTHER" id="PTHR21725">
    <property type="entry name" value="E3 UBIQUITIN-PROTEIN LIGASE UBR4"/>
    <property type="match status" value="1"/>
</dbReference>
<feature type="compositionally biased region" description="Basic and acidic residues" evidence="9">
    <location>
        <begin position="2609"/>
        <end position="2619"/>
    </location>
</feature>
<dbReference type="SUPFAM" id="SSF50978">
    <property type="entry name" value="WD40 repeat-like"/>
    <property type="match status" value="1"/>
</dbReference>
<feature type="region of interest" description="Disordered" evidence="9">
    <location>
        <begin position="2609"/>
        <end position="2629"/>
    </location>
</feature>
<evidence type="ECO:0000313" key="12">
    <source>
        <dbReference type="Proteomes" id="UP001195483"/>
    </source>
</evidence>
<evidence type="ECO:0000256" key="9">
    <source>
        <dbReference type="SAM" id="MobiDB-lite"/>
    </source>
</evidence>
<feature type="region of interest" description="Disordered" evidence="9">
    <location>
        <begin position="412"/>
        <end position="438"/>
    </location>
</feature>
<feature type="region of interest" description="Disordered" evidence="9">
    <location>
        <begin position="536"/>
        <end position="625"/>
    </location>
</feature>
<feature type="region of interest" description="Disordered" evidence="9">
    <location>
        <begin position="2875"/>
        <end position="2982"/>
    </location>
</feature>
<keyword evidence="5" id="KW-0112">Calmodulin-binding</keyword>
<dbReference type="EMBL" id="JAEAOA010000137">
    <property type="protein sequence ID" value="KAK3605285.1"/>
    <property type="molecule type" value="Genomic_DNA"/>
</dbReference>
<reference evidence="11" key="3">
    <citation type="submission" date="2023-05" db="EMBL/GenBank/DDBJ databases">
        <authorList>
            <person name="Smith C.H."/>
        </authorList>
    </citation>
    <scope>NUCLEOTIDE SEQUENCE</scope>
    <source>
        <strain evidence="11">CHS0354</strain>
        <tissue evidence="11">Mantle</tissue>
    </source>
</reference>
<feature type="compositionally biased region" description="Basic and acidic residues" evidence="9">
    <location>
        <begin position="4047"/>
        <end position="4057"/>
    </location>
</feature>
<feature type="compositionally biased region" description="Low complexity" evidence="9">
    <location>
        <begin position="4032"/>
        <end position="4045"/>
    </location>
</feature>
<evidence type="ECO:0000256" key="5">
    <source>
        <dbReference type="ARBA" id="ARBA00022860"/>
    </source>
</evidence>
<feature type="compositionally biased region" description="Acidic residues" evidence="9">
    <location>
        <begin position="552"/>
        <end position="570"/>
    </location>
</feature>
<evidence type="ECO:0000256" key="6">
    <source>
        <dbReference type="PROSITE-ProRule" id="PRU00508"/>
    </source>
</evidence>
<feature type="compositionally biased region" description="Polar residues" evidence="9">
    <location>
        <begin position="2897"/>
        <end position="2907"/>
    </location>
</feature>
<dbReference type="GO" id="GO:0008270">
    <property type="term" value="F:zinc ion binding"/>
    <property type="evidence" value="ECO:0007669"/>
    <property type="project" value="UniProtKB-KW"/>
</dbReference>
<reference evidence="11" key="2">
    <citation type="journal article" date="2021" name="Genome Biol. Evol.">
        <title>Developing a high-quality reference genome for a parasitic bivalve with doubly uniparental inheritance (Bivalvia: Unionida).</title>
        <authorList>
            <person name="Smith C.H."/>
        </authorList>
    </citation>
    <scope>NUCLEOTIDE SEQUENCE</scope>
    <source>
        <strain evidence="11">CHS0354</strain>
        <tissue evidence="11">Mantle</tissue>
    </source>
</reference>
<gene>
    <name evidence="11" type="ORF">CHS0354_001403</name>
</gene>
<dbReference type="Pfam" id="PF24079">
    <property type="entry name" value="UBR4"/>
    <property type="match status" value="1"/>
</dbReference>
<dbReference type="SUPFAM" id="SSF48371">
    <property type="entry name" value="ARM repeat"/>
    <property type="match status" value="2"/>
</dbReference>
<evidence type="ECO:0000256" key="1">
    <source>
        <dbReference type="ARBA" id="ARBA00009970"/>
    </source>
</evidence>
<dbReference type="SMART" id="SM00396">
    <property type="entry name" value="ZnF_UBR1"/>
    <property type="match status" value="1"/>
</dbReference>
<feature type="zinc finger region" description="UBR-type" evidence="6">
    <location>
        <begin position="1655"/>
        <end position="1724"/>
    </location>
</feature>
<feature type="coiled-coil region" evidence="8">
    <location>
        <begin position="743"/>
        <end position="770"/>
    </location>
</feature>
<dbReference type="CDD" id="cd19680">
    <property type="entry name" value="UBR-box_UBR4"/>
    <property type="match status" value="1"/>
</dbReference>